<reference evidence="1 2" key="2">
    <citation type="submission" date="2019-01" db="EMBL/GenBank/DDBJ databases">
        <authorList>
            <person name="Li Y."/>
        </authorList>
    </citation>
    <scope>NUCLEOTIDE SEQUENCE [LARGE SCALE GENOMIC DNA]</scope>
    <source>
        <strain evidence="1 2">SK2B-1</strain>
    </source>
</reference>
<organism evidence="1 2">
    <name type="scientific">Paenirhodobacter populi</name>
    <dbReference type="NCBI Taxonomy" id="2306993"/>
    <lineage>
        <taxon>Bacteria</taxon>
        <taxon>Pseudomonadati</taxon>
        <taxon>Pseudomonadota</taxon>
        <taxon>Alphaproteobacteria</taxon>
        <taxon>Rhodobacterales</taxon>
        <taxon>Rhodobacter group</taxon>
        <taxon>Paenirhodobacter</taxon>
    </lineage>
</organism>
<accession>A0A443J872</accession>
<dbReference type="AlphaFoldDB" id="A0A443J872"/>
<evidence type="ECO:0000313" key="2">
    <source>
        <dbReference type="Proteomes" id="UP000284476"/>
    </source>
</evidence>
<comment type="caution">
    <text evidence="1">The sequence shown here is derived from an EMBL/GenBank/DDBJ whole genome shotgun (WGS) entry which is preliminary data.</text>
</comment>
<dbReference type="RefSeq" id="WP_128210417.1">
    <property type="nucleotide sequence ID" value="NZ_JBHRSO010000023.1"/>
</dbReference>
<name>A0A443J872_9RHOB</name>
<protein>
    <submittedName>
        <fullName evidence="1">Uncharacterized protein</fullName>
    </submittedName>
</protein>
<dbReference type="Proteomes" id="UP000284476">
    <property type="component" value="Unassembled WGS sequence"/>
</dbReference>
<evidence type="ECO:0000313" key="1">
    <source>
        <dbReference type="EMBL" id="RWR16715.1"/>
    </source>
</evidence>
<sequence length="439" mass="48481">MDSLQFEIARFLASKAALGQRTTYQEVGEAVGWNHPNGRGLGAHLEAILLYLAEKKLPPLTTVLVRKGERHPHEDAMEYIRNVLGDIDIEATQQGVFAFDWASVPELQPDPTKLPDGREVWLTSFWGFNPSQWGCIGFADEAKRNRFLTQSRPGTLVAINVTKGKGLEDMRGKVVGVLELSHEAGHAQNYISGDRWREKELDPTSKGKWLCAVKATRAWSIVPEDWKRVEDIFPEAYNSAHPEFIGASGVKVGAEEAEKLLRLDVQEVHVYGSTAAADPTIQTLKSALSPSRAVPPPSAPYTVGETDGPKFLYILKLDGDIAAYLGCPAADVEEQSIIKVGFSKSPLARRNQIQSAYPAGSFQWQMLFPVQMPDEAPYANAAVAIVGEDAMKKRLVDENAKVLGGEFFLAEDWLVYKTWTAGNHAAQRAQDEYESESEI</sequence>
<dbReference type="EMBL" id="SAUZ01000038">
    <property type="protein sequence ID" value="RWR16715.1"/>
    <property type="molecule type" value="Genomic_DNA"/>
</dbReference>
<gene>
    <name evidence="1" type="ORF">D2T30_20985</name>
</gene>
<reference evidence="1 2" key="1">
    <citation type="submission" date="2019-01" db="EMBL/GenBank/DDBJ databases">
        <title>Sinorhodobacter populi sp. nov. isolated from the symptomatic bark tissue of Populus euramericana canker.</title>
        <authorList>
            <person name="Xu G."/>
        </authorList>
    </citation>
    <scope>NUCLEOTIDE SEQUENCE [LARGE SCALE GENOMIC DNA]</scope>
    <source>
        <strain evidence="1 2">SK2B-1</strain>
    </source>
</reference>
<proteinExistence type="predicted"/>